<feature type="domain" description="HTH merR-type" evidence="2">
    <location>
        <begin position="8"/>
        <end position="77"/>
    </location>
</feature>
<organism evidence="3 4">
    <name type="scientific">Zhenpiania hominis</name>
    <dbReference type="NCBI Taxonomy" id="2763644"/>
    <lineage>
        <taxon>Bacteria</taxon>
        <taxon>Bacillati</taxon>
        <taxon>Bacillota</taxon>
        <taxon>Clostridia</taxon>
        <taxon>Peptostreptococcales</taxon>
        <taxon>Anaerovoracaceae</taxon>
        <taxon>Zhenpiania</taxon>
    </lineage>
</organism>
<dbReference type="GO" id="GO:0003700">
    <property type="term" value="F:DNA-binding transcription factor activity"/>
    <property type="evidence" value="ECO:0007669"/>
    <property type="project" value="InterPro"/>
</dbReference>
<dbReference type="PANTHER" id="PTHR30204">
    <property type="entry name" value="REDOX-CYCLING DRUG-SENSING TRANSCRIPTIONAL ACTIVATOR SOXR"/>
    <property type="match status" value="1"/>
</dbReference>
<reference evidence="3" key="1">
    <citation type="submission" date="2020-08" db="EMBL/GenBank/DDBJ databases">
        <title>Genome public.</title>
        <authorList>
            <person name="Liu C."/>
            <person name="Sun Q."/>
        </authorList>
    </citation>
    <scope>NUCLEOTIDE SEQUENCE</scope>
    <source>
        <strain evidence="3">BX12</strain>
    </source>
</reference>
<dbReference type="InterPro" id="IPR011256">
    <property type="entry name" value="Reg_factor_effector_dom_sf"/>
</dbReference>
<dbReference type="SUPFAM" id="SSF46955">
    <property type="entry name" value="Putative DNA-binding domain"/>
    <property type="match status" value="1"/>
</dbReference>
<dbReference type="PROSITE" id="PS00552">
    <property type="entry name" value="HTH_MERR_1"/>
    <property type="match status" value="1"/>
</dbReference>
<dbReference type="Gene3D" id="1.10.1660.10">
    <property type="match status" value="1"/>
</dbReference>
<name>A0A923SPP2_9FIRM</name>
<dbReference type="EMBL" id="JACRYT010000001">
    <property type="protein sequence ID" value="MBC6678580.1"/>
    <property type="molecule type" value="Genomic_DNA"/>
</dbReference>
<keyword evidence="4" id="KW-1185">Reference proteome</keyword>
<evidence type="ECO:0000313" key="4">
    <source>
        <dbReference type="Proteomes" id="UP000602647"/>
    </source>
</evidence>
<dbReference type="CDD" id="cd04782">
    <property type="entry name" value="HTH_BltR"/>
    <property type="match status" value="1"/>
</dbReference>
<dbReference type="AlphaFoldDB" id="A0A923SPP2"/>
<keyword evidence="1" id="KW-0238">DNA-binding</keyword>
<dbReference type="InterPro" id="IPR009061">
    <property type="entry name" value="DNA-bd_dom_put_sf"/>
</dbReference>
<dbReference type="SMART" id="SM00422">
    <property type="entry name" value="HTH_MERR"/>
    <property type="match status" value="1"/>
</dbReference>
<evidence type="ECO:0000313" key="3">
    <source>
        <dbReference type="EMBL" id="MBC6678580.1"/>
    </source>
</evidence>
<dbReference type="Gene3D" id="3.20.80.10">
    <property type="entry name" value="Regulatory factor, effector binding domain"/>
    <property type="match status" value="1"/>
</dbReference>
<comment type="caution">
    <text evidence="3">The sequence shown here is derived from an EMBL/GenBank/DDBJ whole genome shotgun (WGS) entry which is preliminary data.</text>
</comment>
<evidence type="ECO:0000256" key="1">
    <source>
        <dbReference type="ARBA" id="ARBA00023125"/>
    </source>
</evidence>
<dbReference type="InterPro" id="IPR047057">
    <property type="entry name" value="MerR_fam"/>
</dbReference>
<dbReference type="PROSITE" id="PS50937">
    <property type="entry name" value="HTH_MERR_2"/>
    <property type="match status" value="1"/>
</dbReference>
<dbReference type="Proteomes" id="UP000602647">
    <property type="component" value="Unassembled WGS sequence"/>
</dbReference>
<dbReference type="Pfam" id="PF13411">
    <property type="entry name" value="MerR_1"/>
    <property type="match status" value="1"/>
</dbReference>
<dbReference type="SUPFAM" id="SSF55136">
    <property type="entry name" value="Probable bacterial effector-binding domain"/>
    <property type="match status" value="1"/>
</dbReference>
<dbReference type="RefSeq" id="WP_187301747.1">
    <property type="nucleotide sequence ID" value="NZ_CBCTQH010000024.1"/>
</dbReference>
<accession>A0A923SPP2</accession>
<sequence length="274" mass="31325">MTTNLKDYFTTGEFARLCNVKKQTLFHYDDIGILSPEVVGENGYRYYSYTQLEIFSTISMLKELDMPLAEIKDYLDHRSPQAFLELLEQQKKEVDEKIKELQWLKRFIHTKMGLTKAGLSIPVGKILLENRPEEYLIVTEYNGEDEDKAITTAMTEHLNFCHSLDIYSPYAIGGMIPVECLKNENNYVYSHFYTKISNAGFPEAVVRPAGVFAVCCDNQGYRNVVGICQKLLNYAAEHGFSPGSHIYEDVLLDEMSVKGYDNYTLKLSLPLMDG</sequence>
<protein>
    <submittedName>
        <fullName evidence="3">MerR family transcriptional regulator</fullName>
    </submittedName>
</protein>
<dbReference type="PANTHER" id="PTHR30204:SF85">
    <property type="entry name" value="MULTIDRUG-EFFLUX TRANSPORTER 2 REGULATOR"/>
    <property type="match status" value="1"/>
</dbReference>
<dbReference type="GO" id="GO:0003677">
    <property type="term" value="F:DNA binding"/>
    <property type="evidence" value="ECO:0007669"/>
    <property type="project" value="UniProtKB-KW"/>
</dbReference>
<proteinExistence type="predicted"/>
<dbReference type="InterPro" id="IPR000551">
    <property type="entry name" value="MerR-type_HTH_dom"/>
</dbReference>
<gene>
    <name evidence="3" type="ORF">H9L42_01895</name>
</gene>
<evidence type="ECO:0000259" key="2">
    <source>
        <dbReference type="PROSITE" id="PS50937"/>
    </source>
</evidence>